<name>A0A3S5B3X9_9PLAT</name>
<sequence length="110" mass="12459">MDKWPSLRRHRELLVLAVIVYCFLGGLATTTSGGYFVFDLLDRHGAQISILFIVFCECVALCWFYGESKQFLLPSMPTFAAFEQGTGRPWHFGPTQTLSDGLRLCVCLFQ</sequence>
<dbReference type="PANTHER" id="PTHR11616:SF279">
    <property type="entry name" value="SODIUM-DEPENDENT SEROTONIN TRANSPORTER"/>
    <property type="match status" value="1"/>
</dbReference>
<comment type="subcellular location">
    <subcellularLocation>
        <location evidence="1">Membrane</location>
        <topology evidence="1">Multi-pass membrane protein</topology>
    </subcellularLocation>
</comment>
<dbReference type="Pfam" id="PF00209">
    <property type="entry name" value="SNF"/>
    <property type="match status" value="1"/>
</dbReference>
<evidence type="ECO:0000256" key="4">
    <source>
        <dbReference type="ARBA" id="ARBA00022989"/>
    </source>
</evidence>
<proteinExistence type="predicted"/>
<evidence type="ECO:0000256" key="2">
    <source>
        <dbReference type="ARBA" id="ARBA00022448"/>
    </source>
</evidence>
<evidence type="ECO:0000313" key="7">
    <source>
        <dbReference type="EMBL" id="VEL32856.1"/>
    </source>
</evidence>
<dbReference type="GO" id="GO:0005886">
    <property type="term" value="C:plasma membrane"/>
    <property type="evidence" value="ECO:0007669"/>
    <property type="project" value="TreeGrafter"/>
</dbReference>
<dbReference type="SUPFAM" id="SSF161070">
    <property type="entry name" value="SNF-like"/>
    <property type="match status" value="1"/>
</dbReference>
<organism evidence="7 8">
    <name type="scientific">Protopolystoma xenopodis</name>
    <dbReference type="NCBI Taxonomy" id="117903"/>
    <lineage>
        <taxon>Eukaryota</taxon>
        <taxon>Metazoa</taxon>
        <taxon>Spiralia</taxon>
        <taxon>Lophotrochozoa</taxon>
        <taxon>Platyhelminthes</taxon>
        <taxon>Monogenea</taxon>
        <taxon>Polyopisthocotylea</taxon>
        <taxon>Polystomatidea</taxon>
        <taxon>Polystomatidae</taxon>
        <taxon>Protopolystoma</taxon>
    </lineage>
</organism>
<comment type="caution">
    <text evidence="7">The sequence shown here is derived from an EMBL/GenBank/DDBJ whole genome shotgun (WGS) entry which is preliminary data.</text>
</comment>
<feature type="transmembrane region" description="Helical" evidence="6">
    <location>
        <begin position="44"/>
        <end position="66"/>
    </location>
</feature>
<feature type="transmembrane region" description="Helical" evidence="6">
    <location>
        <begin position="12"/>
        <end position="38"/>
    </location>
</feature>
<gene>
    <name evidence="7" type="ORF">PXEA_LOCUS26296</name>
</gene>
<keyword evidence="4 6" id="KW-1133">Transmembrane helix</keyword>
<dbReference type="GO" id="GO:0005335">
    <property type="term" value="F:serotonin:sodium:chloride symporter activity"/>
    <property type="evidence" value="ECO:0007669"/>
    <property type="project" value="TreeGrafter"/>
</dbReference>
<dbReference type="PROSITE" id="PS50267">
    <property type="entry name" value="NA_NEUROTRAN_SYMP_3"/>
    <property type="match status" value="1"/>
</dbReference>
<dbReference type="InterPro" id="IPR037272">
    <property type="entry name" value="SNS_sf"/>
</dbReference>
<dbReference type="OrthoDB" id="6581954at2759"/>
<dbReference type="GO" id="GO:0006865">
    <property type="term" value="P:amino acid transport"/>
    <property type="evidence" value="ECO:0007669"/>
    <property type="project" value="TreeGrafter"/>
</dbReference>
<evidence type="ECO:0000256" key="3">
    <source>
        <dbReference type="ARBA" id="ARBA00022692"/>
    </source>
</evidence>
<dbReference type="InterPro" id="IPR000175">
    <property type="entry name" value="Na/ntran_symport"/>
</dbReference>
<protein>
    <submittedName>
        <fullName evidence="7">Uncharacterized protein</fullName>
    </submittedName>
</protein>
<evidence type="ECO:0000256" key="1">
    <source>
        <dbReference type="ARBA" id="ARBA00004141"/>
    </source>
</evidence>
<dbReference type="GO" id="GO:0043005">
    <property type="term" value="C:neuron projection"/>
    <property type="evidence" value="ECO:0007669"/>
    <property type="project" value="TreeGrafter"/>
</dbReference>
<evidence type="ECO:0000313" key="8">
    <source>
        <dbReference type="Proteomes" id="UP000784294"/>
    </source>
</evidence>
<keyword evidence="3 6" id="KW-0812">Transmembrane</keyword>
<evidence type="ECO:0000256" key="5">
    <source>
        <dbReference type="ARBA" id="ARBA00023136"/>
    </source>
</evidence>
<keyword evidence="2" id="KW-0813">Transport</keyword>
<reference evidence="7" key="1">
    <citation type="submission" date="2018-11" db="EMBL/GenBank/DDBJ databases">
        <authorList>
            <consortium name="Pathogen Informatics"/>
        </authorList>
    </citation>
    <scope>NUCLEOTIDE SEQUENCE</scope>
</reference>
<accession>A0A3S5B3X9</accession>
<dbReference type="EMBL" id="CAAALY010244768">
    <property type="protein sequence ID" value="VEL32856.1"/>
    <property type="molecule type" value="Genomic_DNA"/>
</dbReference>
<dbReference type="GO" id="GO:0051378">
    <property type="term" value="F:serotonin binding"/>
    <property type="evidence" value="ECO:0007669"/>
    <property type="project" value="TreeGrafter"/>
</dbReference>
<dbReference type="GO" id="GO:0098793">
    <property type="term" value="C:presynapse"/>
    <property type="evidence" value="ECO:0007669"/>
    <property type="project" value="GOC"/>
</dbReference>
<keyword evidence="8" id="KW-1185">Reference proteome</keyword>
<keyword evidence="5 6" id="KW-0472">Membrane</keyword>
<dbReference type="PANTHER" id="PTHR11616">
    <property type="entry name" value="SODIUM/CHLORIDE DEPENDENT TRANSPORTER"/>
    <property type="match status" value="1"/>
</dbReference>
<dbReference type="AlphaFoldDB" id="A0A3S5B3X9"/>
<dbReference type="Proteomes" id="UP000784294">
    <property type="component" value="Unassembled WGS sequence"/>
</dbReference>
<evidence type="ECO:0000256" key="6">
    <source>
        <dbReference type="SAM" id="Phobius"/>
    </source>
</evidence>